<evidence type="ECO:0008006" key="3">
    <source>
        <dbReference type="Google" id="ProtNLM"/>
    </source>
</evidence>
<evidence type="ECO:0000313" key="1">
    <source>
        <dbReference type="EMBL" id="CAB3390396.1"/>
    </source>
</evidence>
<accession>A0A6F9E1Y4</accession>
<gene>
    <name evidence="1" type="ORF">COOX1_0387</name>
</gene>
<dbReference type="Proteomes" id="UP000502196">
    <property type="component" value="Chromosome"/>
</dbReference>
<protein>
    <recommendedName>
        <fullName evidence="3">C2H2-type domain-containing protein</fullName>
    </recommendedName>
</protein>
<reference evidence="1 2" key="1">
    <citation type="submission" date="2020-04" db="EMBL/GenBank/DDBJ databases">
        <authorList>
            <person name="Hogendoorn C."/>
        </authorList>
    </citation>
    <scope>NUCLEOTIDE SEQUENCE [LARGE SCALE GENOMIC DNA]</scope>
    <source>
        <strain evidence="1">COOX1</strain>
    </source>
</reference>
<organism evidence="1 2">
    <name type="scientific">Kyrpidia spormannii</name>
    <dbReference type="NCBI Taxonomy" id="2055160"/>
    <lineage>
        <taxon>Bacteria</taxon>
        <taxon>Bacillati</taxon>
        <taxon>Bacillota</taxon>
        <taxon>Bacilli</taxon>
        <taxon>Bacillales</taxon>
        <taxon>Alicyclobacillaceae</taxon>
        <taxon>Kyrpidia</taxon>
    </lineage>
</organism>
<sequence>MRPGADHETGAGVGVRLNLLGNGWQDVANFERFSLQMYKRVLNVCKPLRCAFCRRVFPLGTYHFH</sequence>
<dbReference type="EMBL" id="LR792683">
    <property type="protein sequence ID" value="CAB3390396.1"/>
    <property type="molecule type" value="Genomic_DNA"/>
</dbReference>
<name>A0A6F9E1Y4_9BACL</name>
<evidence type="ECO:0000313" key="2">
    <source>
        <dbReference type="Proteomes" id="UP000502196"/>
    </source>
</evidence>
<dbReference type="AlphaFoldDB" id="A0A6F9E1Y4"/>
<proteinExistence type="predicted"/>